<reference evidence="1 2" key="1">
    <citation type="submission" date="2018-05" db="EMBL/GenBank/DDBJ databases">
        <title>Genomic Encyclopedia of Type Strains, Phase IV (KMG-V): Genome sequencing to study the core and pangenomes of soil and plant-associated prokaryotes.</title>
        <authorList>
            <person name="Whitman W."/>
        </authorList>
    </citation>
    <scope>NUCLEOTIDE SEQUENCE [LARGE SCALE GENOMIC DNA]</scope>
    <source>
        <strain evidence="1 2">PNG 92-11</strain>
    </source>
</reference>
<comment type="caution">
    <text evidence="1">The sequence shown here is derived from an EMBL/GenBank/DDBJ whole genome shotgun (WGS) entry which is preliminary data.</text>
</comment>
<evidence type="ECO:0000313" key="2">
    <source>
        <dbReference type="Proteomes" id="UP000245996"/>
    </source>
</evidence>
<dbReference type="RefSeq" id="WP_109653514.1">
    <property type="nucleotide sequence ID" value="NZ_CP134724.1"/>
</dbReference>
<dbReference type="Proteomes" id="UP000245996">
    <property type="component" value="Unassembled WGS sequence"/>
</dbReference>
<proteinExistence type="predicted"/>
<sequence>MQGMGDGVVIHVRKGDYAILETKEGYIISVLFTNAYRNSHFDVSRYFKLDISGLIQSGDFEALDELSQDIRRDYASFQRYETEKVNVTGRRLMSKLKLAMKPWDFTLYRCGNDTHVLKVIFSEGNYKVDVERFFIVTDYVLNAEDLFSTCERVSANIRISCEDFANSEISKRDFDLL</sequence>
<dbReference type="AlphaFoldDB" id="A0ABD6XR19"/>
<dbReference type="EMBL" id="QGHE01000011">
    <property type="protein sequence ID" value="PWJ76403.1"/>
    <property type="molecule type" value="Genomic_DNA"/>
</dbReference>
<protein>
    <submittedName>
        <fullName evidence="1">Uncharacterized protein</fullName>
    </submittedName>
</protein>
<organism evidence="1 2">
    <name type="scientific">Enterobacter agglomerans</name>
    <name type="common">Erwinia herbicola</name>
    <name type="synonym">Pantoea agglomerans</name>
    <dbReference type="NCBI Taxonomy" id="549"/>
    <lineage>
        <taxon>Bacteria</taxon>
        <taxon>Pseudomonadati</taxon>
        <taxon>Pseudomonadota</taxon>
        <taxon>Gammaproteobacteria</taxon>
        <taxon>Enterobacterales</taxon>
        <taxon>Erwiniaceae</taxon>
        <taxon>Pantoea</taxon>
        <taxon>Pantoea agglomerans group</taxon>
    </lineage>
</organism>
<evidence type="ECO:0000313" key="1">
    <source>
        <dbReference type="EMBL" id="PWJ76403.1"/>
    </source>
</evidence>
<gene>
    <name evidence="1" type="ORF">C7430_11116</name>
</gene>
<name>A0ABD6XR19_ENTAG</name>
<accession>A0ABD6XR19</accession>